<keyword evidence="2" id="KW-1185">Reference proteome</keyword>
<evidence type="ECO:0000313" key="2">
    <source>
        <dbReference type="Proteomes" id="UP001470230"/>
    </source>
</evidence>
<gene>
    <name evidence="1" type="ORF">M9Y10_010279</name>
</gene>
<name>A0ABR2IK83_9EUKA</name>
<accession>A0ABR2IK83</accession>
<evidence type="ECO:0000313" key="1">
    <source>
        <dbReference type="EMBL" id="KAK8864756.1"/>
    </source>
</evidence>
<sequence length="176" mass="20659">MDQISSNIKIFACVPFIRTFPVLVRTDQKIGIIREAFPNLSQQCNLIYWFNGSQLSPQLTFTEAGITNKSSIVISFQTDIVGFNRFFFNASKYANEKNVKNRIILGLYPNNDDKSRPNSKKSFKNQNFEKEEKRYFFIQSLKKRFHEYNFSRDKDPETIVDHNLESFDISPMPVIY</sequence>
<reference evidence="1 2" key="1">
    <citation type="submission" date="2024-04" db="EMBL/GenBank/DDBJ databases">
        <title>Tritrichomonas musculus Genome.</title>
        <authorList>
            <person name="Alves-Ferreira E."/>
            <person name="Grigg M."/>
            <person name="Lorenzi H."/>
            <person name="Galac M."/>
        </authorList>
    </citation>
    <scope>NUCLEOTIDE SEQUENCE [LARGE SCALE GENOMIC DNA]</scope>
    <source>
        <strain evidence="1 2">EAF2021</strain>
    </source>
</reference>
<protein>
    <submittedName>
        <fullName evidence="1">Uncharacterized protein</fullName>
    </submittedName>
</protein>
<organism evidence="1 2">
    <name type="scientific">Tritrichomonas musculus</name>
    <dbReference type="NCBI Taxonomy" id="1915356"/>
    <lineage>
        <taxon>Eukaryota</taxon>
        <taxon>Metamonada</taxon>
        <taxon>Parabasalia</taxon>
        <taxon>Tritrichomonadida</taxon>
        <taxon>Tritrichomonadidae</taxon>
        <taxon>Tritrichomonas</taxon>
    </lineage>
</organism>
<dbReference type="Proteomes" id="UP001470230">
    <property type="component" value="Unassembled WGS sequence"/>
</dbReference>
<comment type="caution">
    <text evidence="1">The sequence shown here is derived from an EMBL/GenBank/DDBJ whole genome shotgun (WGS) entry which is preliminary data.</text>
</comment>
<dbReference type="EMBL" id="JAPFFF010000016">
    <property type="protein sequence ID" value="KAK8864756.1"/>
    <property type="molecule type" value="Genomic_DNA"/>
</dbReference>
<proteinExistence type="predicted"/>